<dbReference type="Proteomes" id="UP000307440">
    <property type="component" value="Unassembled WGS sequence"/>
</dbReference>
<dbReference type="STRING" id="230819.A0A5C3LBX2"/>
<evidence type="ECO:0000256" key="2">
    <source>
        <dbReference type="SAM" id="Phobius"/>
    </source>
</evidence>
<keyword evidence="2" id="KW-0472">Membrane</keyword>
<name>A0A5C3LBX2_COPMA</name>
<accession>A0A5C3LBX2</accession>
<dbReference type="EMBL" id="ML210147">
    <property type="protein sequence ID" value="TFK30290.1"/>
    <property type="molecule type" value="Genomic_DNA"/>
</dbReference>
<evidence type="ECO:0000313" key="3">
    <source>
        <dbReference type="EMBL" id="TFK30290.1"/>
    </source>
</evidence>
<keyword evidence="2" id="KW-0812">Transmembrane</keyword>
<dbReference type="AlphaFoldDB" id="A0A5C3LBX2"/>
<dbReference type="OrthoDB" id="3052647at2759"/>
<reference evidence="3 4" key="1">
    <citation type="journal article" date="2019" name="Nat. Ecol. Evol.">
        <title>Megaphylogeny resolves global patterns of mushroom evolution.</title>
        <authorList>
            <person name="Varga T."/>
            <person name="Krizsan K."/>
            <person name="Foldi C."/>
            <person name="Dima B."/>
            <person name="Sanchez-Garcia M."/>
            <person name="Sanchez-Ramirez S."/>
            <person name="Szollosi G.J."/>
            <person name="Szarkandi J.G."/>
            <person name="Papp V."/>
            <person name="Albert L."/>
            <person name="Andreopoulos W."/>
            <person name="Angelini C."/>
            <person name="Antonin V."/>
            <person name="Barry K.W."/>
            <person name="Bougher N.L."/>
            <person name="Buchanan P."/>
            <person name="Buyck B."/>
            <person name="Bense V."/>
            <person name="Catcheside P."/>
            <person name="Chovatia M."/>
            <person name="Cooper J."/>
            <person name="Damon W."/>
            <person name="Desjardin D."/>
            <person name="Finy P."/>
            <person name="Geml J."/>
            <person name="Haridas S."/>
            <person name="Hughes K."/>
            <person name="Justo A."/>
            <person name="Karasinski D."/>
            <person name="Kautmanova I."/>
            <person name="Kiss B."/>
            <person name="Kocsube S."/>
            <person name="Kotiranta H."/>
            <person name="LaButti K.M."/>
            <person name="Lechner B.E."/>
            <person name="Liimatainen K."/>
            <person name="Lipzen A."/>
            <person name="Lukacs Z."/>
            <person name="Mihaltcheva S."/>
            <person name="Morgado L.N."/>
            <person name="Niskanen T."/>
            <person name="Noordeloos M.E."/>
            <person name="Ohm R.A."/>
            <person name="Ortiz-Santana B."/>
            <person name="Ovrebo C."/>
            <person name="Racz N."/>
            <person name="Riley R."/>
            <person name="Savchenko A."/>
            <person name="Shiryaev A."/>
            <person name="Soop K."/>
            <person name="Spirin V."/>
            <person name="Szebenyi C."/>
            <person name="Tomsovsky M."/>
            <person name="Tulloss R.E."/>
            <person name="Uehling J."/>
            <person name="Grigoriev I.V."/>
            <person name="Vagvolgyi C."/>
            <person name="Papp T."/>
            <person name="Martin F.M."/>
            <person name="Miettinen O."/>
            <person name="Hibbett D.S."/>
            <person name="Nagy L.G."/>
        </authorList>
    </citation>
    <scope>NUCLEOTIDE SEQUENCE [LARGE SCALE GENOMIC DNA]</scope>
    <source>
        <strain evidence="3 4">CBS 121175</strain>
    </source>
</reference>
<feature type="compositionally biased region" description="Polar residues" evidence="1">
    <location>
        <begin position="290"/>
        <end position="302"/>
    </location>
</feature>
<protein>
    <submittedName>
        <fullName evidence="3">Uncharacterized protein</fullName>
    </submittedName>
</protein>
<evidence type="ECO:0000313" key="4">
    <source>
        <dbReference type="Proteomes" id="UP000307440"/>
    </source>
</evidence>
<sequence length="458" mass="49231">MSGTRWVLLDDAHPSITYGGGWSVLNDSLINNGTSGPAYLQSQHTTTGAASLSFTFTGTRIRLLGTSAVASVTDPSWECFVDGESIGREEPFAQTQNNWPLCLAPTLPDGQHTLTLNVTSSGSTFYFDQIRYLPSSIIKSSLDNPTVIIEQSDPIVRYSGDWMNLNNSANSTADTSASLDMTFTGTKLSWVGWIPEGSSGDAGGSYSVDGGQSIAFGIPGPLNPETQPGSLFFQTLFETSPMPAGEHNISVFYRGPSRSTPLALDHFLIDGGDILFPGPPIDDTPDSAIPSPTKTAGPSNSSPVPLPLGAIIGAVLGGLALIILFILAILFIRRRMKHNLPPIPFRTTSQPIIGKKPPPRFKFGNRISFAEGLVKQREPSFEQPVLVVHTKNPSLDSTSPIAGIPGYIPVYSNYRDLANDDPAMTQKRNSMMGLNSMQGTKLTPLRRHQVVSVIQEEP</sequence>
<evidence type="ECO:0000256" key="1">
    <source>
        <dbReference type="SAM" id="MobiDB-lite"/>
    </source>
</evidence>
<keyword evidence="4" id="KW-1185">Reference proteome</keyword>
<organism evidence="3 4">
    <name type="scientific">Coprinopsis marcescibilis</name>
    <name type="common">Agaric fungus</name>
    <name type="synonym">Psathyrella marcescibilis</name>
    <dbReference type="NCBI Taxonomy" id="230819"/>
    <lineage>
        <taxon>Eukaryota</taxon>
        <taxon>Fungi</taxon>
        <taxon>Dikarya</taxon>
        <taxon>Basidiomycota</taxon>
        <taxon>Agaricomycotina</taxon>
        <taxon>Agaricomycetes</taxon>
        <taxon>Agaricomycetidae</taxon>
        <taxon>Agaricales</taxon>
        <taxon>Agaricineae</taxon>
        <taxon>Psathyrellaceae</taxon>
        <taxon>Coprinopsis</taxon>
    </lineage>
</organism>
<gene>
    <name evidence="3" type="ORF">FA15DRAFT_663694</name>
</gene>
<feature type="transmembrane region" description="Helical" evidence="2">
    <location>
        <begin position="308"/>
        <end position="332"/>
    </location>
</feature>
<dbReference type="Gene3D" id="2.60.120.260">
    <property type="entry name" value="Galactose-binding domain-like"/>
    <property type="match status" value="2"/>
</dbReference>
<feature type="region of interest" description="Disordered" evidence="1">
    <location>
        <begin position="280"/>
        <end position="302"/>
    </location>
</feature>
<proteinExistence type="predicted"/>
<keyword evidence="2" id="KW-1133">Transmembrane helix</keyword>